<feature type="compositionally biased region" description="Polar residues" evidence="9">
    <location>
        <begin position="335"/>
        <end position="344"/>
    </location>
</feature>
<feature type="domain" description="Potassium channel" evidence="11">
    <location>
        <begin position="367"/>
        <end position="440"/>
    </location>
</feature>
<evidence type="ECO:0000256" key="6">
    <source>
        <dbReference type="ARBA" id="ARBA00023136"/>
    </source>
</evidence>
<feature type="region of interest" description="Disordered" evidence="9">
    <location>
        <begin position="490"/>
        <end position="559"/>
    </location>
</feature>
<evidence type="ECO:0000256" key="4">
    <source>
        <dbReference type="ARBA" id="ARBA00022989"/>
    </source>
</evidence>
<comment type="subcellular location">
    <subcellularLocation>
        <location evidence="1">Membrane</location>
        <topology evidence="1">Multi-pass membrane protein</topology>
    </subcellularLocation>
</comment>
<evidence type="ECO:0000256" key="2">
    <source>
        <dbReference type="ARBA" id="ARBA00022448"/>
    </source>
</evidence>
<reference evidence="13" key="1">
    <citation type="journal article" date="2021" name="Elife">
        <title>Highly contiguous assemblies of 101 drosophilid genomes.</title>
        <authorList>
            <person name="Kim B.Y."/>
            <person name="Wang J.R."/>
            <person name="Miller D.E."/>
            <person name="Barmina O."/>
            <person name="Delaney E."/>
            <person name="Thompson A."/>
            <person name="Comeault A.A."/>
            <person name="Peede D."/>
            <person name="D'Agostino E.R."/>
            <person name="Pelaez J."/>
            <person name="Aguilar J.M."/>
            <person name="Haji D."/>
            <person name="Matsunaga T."/>
            <person name="Armstrong E.E."/>
            <person name="Zych M."/>
            <person name="Ogawa Y."/>
            <person name="Stamenkovic-Radak M."/>
            <person name="Jelic M."/>
            <person name="Veselinovic M.S."/>
            <person name="Tanaskovic M."/>
            <person name="Eric P."/>
            <person name="Gao J.J."/>
            <person name="Katoh T.K."/>
            <person name="Toda M.J."/>
            <person name="Watabe H."/>
            <person name="Watada M."/>
            <person name="Davis J.S."/>
            <person name="Moyle L.C."/>
            <person name="Manoli G."/>
            <person name="Bertolini E."/>
            <person name="Kostal V."/>
            <person name="Hawley R.S."/>
            <person name="Takahashi A."/>
            <person name="Jones C.D."/>
            <person name="Price D.K."/>
            <person name="Whiteman N."/>
            <person name="Kopp A."/>
            <person name="Matute D.R."/>
            <person name="Petrov D.A."/>
        </authorList>
    </citation>
    <scope>NUCLEOTIDE SEQUENCE [LARGE SCALE GENOMIC DNA]</scope>
</reference>
<evidence type="ECO:0000256" key="1">
    <source>
        <dbReference type="ARBA" id="ARBA00004141"/>
    </source>
</evidence>
<comment type="similarity">
    <text evidence="8">Belongs to the two pore domain potassium channel (TC 1.A.1.8) family.</text>
</comment>
<feature type="transmembrane region" description="Helical" evidence="10">
    <location>
        <begin position="111"/>
        <end position="132"/>
    </location>
</feature>
<evidence type="ECO:0000313" key="13">
    <source>
        <dbReference type="Proteomes" id="UP001652680"/>
    </source>
</evidence>
<dbReference type="EnsemblMetazoa" id="XM_044459875.1">
    <property type="protein sequence ID" value="XP_044315810.1"/>
    <property type="gene ID" value="LOC108041085"/>
</dbReference>
<feature type="compositionally biased region" description="Low complexity" evidence="9">
    <location>
        <begin position="35"/>
        <end position="44"/>
    </location>
</feature>
<keyword evidence="4 10" id="KW-1133">Transmembrane helix</keyword>
<evidence type="ECO:0000256" key="9">
    <source>
        <dbReference type="SAM" id="MobiDB-lite"/>
    </source>
</evidence>
<proteinExistence type="inferred from homology"/>
<dbReference type="RefSeq" id="XP_044315810.1">
    <property type="nucleotide sequence ID" value="XM_044459875.1"/>
</dbReference>
<feature type="region of interest" description="Disordered" evidence="9">
    <location>
        <begin position="1"/>
        <end position="63"/>
    </location>
</feature>
<protein>
    <recommendedName>
        <fullName evidence="11">Potassium channel domain-containing protein</fullName>
    </recommendedName>
</protein>
<feature type="compositionally biased region" description="Polar residues" evidence="9">
    <location>
        <begin position="50"/>
        <end position="59"/>
    </location>
</feature>
<name>A0ABM5JAG7_DRORH</name>
<keyword evidence="5 8" id="KW-0406">Ion transport</keyword>
<dbReference type="PRINTS" id="PR01333">
    <property type="entry name" value="2POREKCHANEL"/>
</dbReference>
<evidence type="ECO:0000256" key="3">
    <source>
        <dbReference type="ARBA" id="ARBA00022692"/>
    </source>
</evidence>
<evidence type="ECO:0000256" key="10">
    <source>
        <dbReference type="SAM" id="Phobius"/>
    </source>
</evidence>
<dbReference type="InterPro" id="IPR013099">
    <property type="entry name" value="K_chnl_dom"/>
</dbReference>
<feature type="transmembrane region" description="Helical" evidence="10">
    <location>
        <begin position="242"/>
        <end position="263"/>
    </location>
</feature>
<dbReference type="PANTHER" id="PTHR11003">
    <property type="entry name" value="POTASSIUM CHANNEL, SUBFAMILY K"/>
    <property type="match status" value="1"/>
</dbReference>
<feature type="transmembrane region" description="Helical" evidence="10">
    <location>
        <begin position="357"/>
        <end position="379"/>
    </location>
</feature>
<sequence>MSQAQSITPIPSTPPPSRRANRPPRINIHNLTGGSAMSQASMPPSAQPPHTAQTNFTGNGTQGPYWPPMANPFGYGNFMTKGYEGFLDITKSGMSFGEKLTFGMYRWSRRWFTHLFLLFILALYSVGGALLFQTIEGQVLLPHENMELRELQGQQRKFFDDMRQMTKDPRTSGLLKIEFDSQVLRIMNNHTAAVESLLRNGLAEKAKPWSFWDSMVYSCTIYTTIGYGHITPKTDLGRSLTIVYAIIGIPMFLIVLADLGKLFTRCVKFLWAYVRRVYYTRSCRRIRKQQQIRDAMTGFTTVYDMAIRRPSMFFGKSSETNDEDSQADAEAGRSLATSHPETPTSPYPETFEVDDEFNLPVSVASLLLISYILLGTFGYTLVESEWSSLDAFYYVFISMSTIGFGDLVPGNPFFVMVSMIYLIFGLALTSMFINVVQIKLSDHFKRASAKVGATIGMNMASECDDEGGSQVKTPSELASVHGSRLDRIEEDGHEANGTGGSPLPPLTSILRAPRPLSPEFSGEDGDVSPPPLLPRRQVSVEPQPPAEGENKKKKKHRFF</sequence>
<keyword evidence="7 8" id="KW-0407">Ion channel</keyword>
<reference evidence="12" key="2">
    <citation type="submission" date="2025-05" db="UniProtKB">
        <authorList>
            <consortium name="EnsemblMetazoa"/>
        </authorList>
    </citation>
    <scope>IDENTIFICATION</scope>
</reference>
<keyword evidence="13" id="KW-1185">Reference proteome</keyword>
<feature type="domain" description="Potassium channel" evidence="11">
    <location>
        <begin position="204"/>
        <end position="264"/>
    </location>
</feature>
<feature type="region of interest" description="Disordered" evidence="9">
    <location>
        <begin position="463"/>
        <end position="482"/>
    </location>
</feature>
<accession>A0ABM5JAG7</accession>
<organism evidence="12 13">
    <name type="scientific">Drosophila rhopaloa</name>
    <name type="common">Fruit fly</name>
    <dbReference type="NCBI Taxonomy" id="1041015"/>
    <lineage>
        <taxon>Eukaryota</taxon>
        <taxon>Metazoa</taxon>
        <taxon>Ecdysozoa</taxon>
        <taxon>Arthropoda</taxon>
        <taxon>Hexapoda</taxon>
        <taxon>Insecta</taxon>
        <taxon>Pterygota</taxon>
        <taxon>Neoptera</taxon>
        <taxon>Endopterygota</taxon>
        <taxon>Diptera</taxon>
        <taxon>Brachycera</taxon>
        <taxon>Muscomorpha</taxon>
        <taxon>Ephydroidea</taxon>
        <taxon>Drosophilidae</taxon>
        <taxon>Drosophila</taxon>
        <taxon>Sophophora</taxon>
    </lineage>
</organism>
<evidence type="ECO:0000313" key="12">
    <source>
        <dbReference type="EnsemblMetazoa" id="XP_044315810.1"/>
    </source>
</evidence>
<feature type="transmembrane region" description="Helical" evidence="10">
    <location>
        <begin position="414"/>
        <end position="436"/>
    </location>
</feature>
<dbReference type="Proteomes" id="UP001652680">
    <property type="component" value="Unassembled WGS sequence"/>
</dbReference>
<dbReference type="GeneID" id="108041085"/>
<evidence type="ECO:0000259" key="11">
    <source>
        <dbReference type="Pfam" id="PF07885"/>
    </source>
</evidence>
<dbReference type="PANTHER" id="PTHR11003:SF335">
    <property type="entry name" value="POTASSIUM CHANNEL DOMAIN-CONTAINING PROTEIN"/>
    <property type="match status" value="1"/>
</dbReference>
<dbReference type="SUPFAM" id="SSF81324">
    <property type="entry name" value="Voltage-gated potassium channels"/>
    <property type="match status" value="2"/>
</dbReference>
<keyword evidence="2 8" id="KW-0813">Transport</keyword>
<dbReference type="InterPro" id="IPR003280">
    <property type="entry name" value="2pore_dom_K_chnl"/>
</dbReference>
<keyword evidence="6 10" id="KW-0472">Membrane</keyword>
<dbReference type="Gene3D" id="1.10.287.70">
    <property type="match status" value="1"/>
</dbReference>
<dbReference type="Pfam" id="PF07885">
    <property type="entry name" value="Ion_trans_2"/>
    <property type="match status" value="2"/>
</dbReference>
<keyword evidence="3 8" id="KW-0812">Transmembrane</keyword>
<evidence type="ECO:0000256" key="5">
    <source>
        <dbReference type="ARBA" id="ARBA00023065"/>
    </source>
</evidence>
<evidence type="ECO:0000256" key="7">
    <source>
        <dbReference type="ARBA" id="ARBA00023303"/>
    </source>
</evidence>
<evidence type="ECO:0000256" key="8">
    <source>
        <dbReference type="RuleBase" id="RU003857"/>
    </source>
</evidence>
<feature type="compositionally biased region" description="Low complexity" evidence="9">
    <location>
        <begin position="1"/>
        <end position="10"/>
    </location>
</feature>
<feature type="region of interest" description="Disordered" evidence="9">
    <location>
        <begin position="317"/>
        <end position="347"/>
    </location>
</feature>